<sequence precursor="true">MRLPPTRRVWALLLVVGTMAGCGGSNPPKGGMGQATPPARDSTVQPVLEKPDRLADRGDPPVPGPEAVVEIEPPRSTLLADDPGIQLVASITEVGGGRRDLTGLVNWTVDPPGVVAVDSLGYVKAVREGVATVTATDEDGSAATTEITVDSSIDRPWNFEADVVPIFTKYGCNGGGCHGKADGQNGFHLSLFGYDPERDYRAITREAGGRRLSTLDPDESLLLRKAAGRAPHGGGRVLLAGSDDYRTLRAWIADGAHERHGTSHGEVASVEVRPRDARLGDPGPQQLRVVARFEDGHERDVTRLSRFDVGDDSTAAIDVNGRAELLRRAETDVIVRYRTSVVSSRLATLINPDLDFDFDALPRRNLIDGHLFERLASLKVPPSPPADDASFLRRVTLDLIGQQPRPDQIRAFLDDEDPEKRTKLVDRLMDNPLFVDFWHNKLGDLLQISQARFGAGVYRYNDWVRDQLASETPWDEFVTTLLTALGDPNDLEGGPVNYALEGQDARERAELTAQRFLGQRFRCAQCHDHPFDVWTQDDYYGLAAFFAKVRRPAPVPGQMMMAGDAVTVDPDGVVNHQRTGEPAHPVLPGGPAVDLPTDEDPRAALAAWMTAPENPFFARSTANWVWAQFFGRGLAEPADDLSAGNPPVHPELLDALASDFVAHDFDLRHLIRTVATSEAYGLSSTPVPGNERDTRLFSHQIPRPLTAHQMADALAQATDTDLRFSLVRGGGQGQAETMKAVQVSDPAIPSTLLDTFGRCPRVGGCSPVASPTLSLRQALLLIGGNEIDNRIGRFDGYLPGLLEFDPMPGEVVENLYLRTLCRKPTEEETGHWSAVLDEADSIRDASEDLFWALLNSREFAFNH</sequence>
<feature type="domain" description="DUF1553" evidence="5">
    <location>
        <begin position="602"/>
        <end position="832"/>
    </location>
</feature>
<evidence type="ECO:0000313" key="7">
    <source>
        <dbReference type="Proteomes" id="UP000317835"/>
    </source>
</evidence>
<feature type="chain" id="PRO_5022143563" evidence="2">
    <location>
        <begin position="21"/>
        <end position="863"/>
    </location>
</feature>
<evidence type="ECO:0000256" key="2">
    <source>
        <dbReference type="SAM" id="SignalP"/>
    </source>
</evidence>
<organism evidence="6 7">
    <name type="scientific">Tautonia plasticadhaerens</name>
    <dbReference type="NCBI Taxonomy" id="2527974"/>
    <lineage>
        <taxon>Bacteria</taxon>
        <taxon>Pseudomonadati</taxon>
        <taxon>Planctomycetota</taxon>
        <taxon>Planctomycetia</taxon>
        <taxon>Isosphaerales</taxon>
        <taxon>Isosphaeraceae</taxon>
        <taxon>Tautonia</taxon>
    </lineage>
</organism>
<accession>A0A518H8E3</accession>
<evidence type="ECO:0000259" key="4">
    <source>
        <dbReference type="Pfam" id="PF07583"/>
    </source>
</evidence>
<dbReference type="EMBL" id="CP036426">
    <property type="protein sequence ID" value="QDV37026.1"/>
    <property type="molecule type" value="Genomic_DNA"/>
</dbReference>
<dbReference type="InterPro" id="IPR011444">
    <property type="entry name" value="DUF1549"/>
</dbReference>
<dbReference type="InterPro" id="IPR022655">
    <property type="entry name" value="DUF1553"/>
</dbReference>
<proteinExistence type="predicted"/>
<evidence type="ECO:0000313" key="6">
    <source>
        <dbReference type="EMBL" id="QDV37026.1"/>
    </source>
</evidence>
<dbReference type="Pfam" id="PF02368">
    <property type="entry name" value="Big_2"/>
    <property type="match status" value="1"/>
</dbReference>
<evidence type="ECO:0000259" key="5">
    <source>
        <dbReference type="Pfam" id="PF07587"/>
    </source>
</evidence>
<name>A0A518H8E3_9BACT</name>
<keyword evidence="7" id="KW-1185">Reference proteome</keyword>
<dbReference type="Pfam" id="PF07587">
    <property type="entry name" value="PSD1"/>
    <property type="match status" value="1"/>
</dbReference>
<gene>
    <name evidence="6" type="ORF">ElP_49590</name>
</gene>
<dbReference type="PANTHER" id="PTHR35889">
    <property type="entry name" value="CYCLOINULO-OLIGOSACCHARIDE FRUCTANOTRANSFERASE-RELATED"/>
    <property type="match status" value="1"/>
</dbReference>
<dbReference type="AlphaFoldDB" id="A0A518H8E3"/>
<dbReference type="Proteomes" id="UP000317835">
    <property type="component" value="Chromosome"/>
</dbReference>
<feature type="domain" description="BIG2" evidence="3">
    <location>
        <begin position="76"/>
        <end position="145"/>
    </location>
</feature>
<evidence type="ECO:0000256" key="1">
    <source>
        <dbReference type="SAM" id="MobiDB-lite"/>
    </source>
</evidence>
<feature type="region of interest" description="Disordered" evidence="1">
    <location>
        <begin position="25"/>
        <end position="45"/>
    </location>
</feature>
<dbReference type="PANTHER" id="PTHR35889:SF3">
    <property type="entry name" value="F-BOX DOMAIN-CONTAINING PROTEIN"/>
    <property type="match status" value="1"/>
</dbReference>
<dbReference type="KEGG" id="tpla:ElP_49590"/>
<dbReference type="Pfam" id="PF07583">
    <property type="entry name" value="PSCyt2"/>
    <property type="match status" value="1"/>
</dbReference>
<dbReference type="PROSITE" id="PS51257">
    <property type="entry name" value="PROKAR_LIPOPROTEIN"/>
    <property type="match status" value="1"/>
</dbReference>
<feature type="domain" description="DUF1549" evidence="4">
    <location>
        <begin position="367"/>
        <end position="550"/>
    </location>
</feature>
<dbReference type="Gene3D" id="2.60.40.1080">
    <property type="match status" value="2"/>
</dbReference>
<evidence type="ECO:0000259" key="3">
    <source>
        <dbReference type="Pfam" id="PF02368"/>
    </source>
</evidence>
<protein>
    <submittedName>
        <fullName evidence="6">Bacterial Ig-like domain (Group 2)</fullName>
    </submittedName>
</protein>
<dbReference type="InterPro" id="IPR008964">
    <property type="entry name" value="Invasin/intimin_cell_adhesion"/>
</dbReference>
<dbReference type="OrthoDB" id="223631at2"/>
<reference evidence="6 7" key="1">
    <citation type="submission" date="2019-02" db="EMBL/GenBank/DDBJ databases">
        <title>Deep-cultivation of Planctomycetes and their phenomic and genomic characterization uncovers novel biology.</title>
        <authorList>
            <person name="Wiegand S."/>
            <person name="Jogler M."/>
            <person name="Boedeker C."/>
            <person name="Pinto D."/>
            <person name="Vollmers J."/>
            <person name="Rivas-Marin E."/>
            <person name="Kohn T."/>
            <person name="Peeters S.H."/>
            <person name="Heuer A."/>
            <person name="Rast P."/>
            <person name="Oberbeckmann S."/>
            <person name="Bunk B."/>
            <person name="Jeske O."/>
            <person name="Meyerdierks A."/>
            <person name="Storesund J.E."/>
            <person name="Kallscheuer N."/>
            <person name="Luecker S."/>
            <person name="Lage O.M."/>
            <person name="Pohl T."/>
            <person name="Merkel B.J."/>
            <person name="Hornburger P."/>
            <person name="Mueller R.-W."/>
            <person name="Bruemmer F."/>
            <person name="Labrenz M."/>
            <person name="Spormann A.M."/>
            <person name="Op den Camp H."/>
            <person name="Overmann J."/>
            <person name="Amann R."/>
            <person name="Jetten M.S.M."/>
            <person name="Mascher T."/>
            <person name="Medema M.H."/>
            <person name="Devos D.P."/>
            <person name="Kaster A.-K."/>
            <person name="Ovreas L."/>
            <person name="Rohde M."/>
            <person name="Galperin M.Y."/>
            <person name="Jogler C."/>
        </authorList>
    </citation>
    <scope>NUCLEOTIDE SEQUENCE [LARGE SCALE GENOMIC DNA]</scope>
    <source>
        <strain evidence="6 7">ElP</strain>
    </source>
</reference>
<dbReference type="InterPro" id="IPR003343">
    <property type="entry name" value="Big_2"/>
</dbReference>
<keyword evidence="2" id="KW-0732">Signal</keyword>
<feature type="signal peptide" evidence="2">
    <location>
        <begin position="1"/>
        <end position="20"/>
    </location>
</feature>
<dbReference type="SUPFAM" id="SSF49373">
    <property type="entry name" value="Invasin/intimin cell-adhesion fragments"/>
    <property type="match status" value="1"/>
</dbReference>